<dbReference type="InterPro" id="IPR036771">
    <property type="entry name" value="ATPsynth_dsu/esu_N"/>
</dbReference>
<dbReference type="PATRIC" id="fig|1188239.3.peg.623"/>
<evidence type="ECO:0000256" key="1">
    <source>
        <dbReference type="ARBA" id="ARBA00023196"/>
    </source>
</evidence>
<evidence type="ECO:0000313" key="4">
    <source>
        <dbReference type="Proteomes" id="UP000020977"/>
    </source>
</evidence>
<dbReference type="STRING" id="1188239.MOVI_2530"/>
<dbReference type="GO" id="GO:0045259">
    <property type="term" value="C:proton-transporting ATP synthase complex"/>
    <property type="evidence" value="ECO:0007669"/>
    <property type="project" value="UniProtKB-KW"/>
</dbReference>
<dbReference type="InterPro" id="IPR020546">
    <property type="entry name" value="ATP_synth_F1_dsu/esu_N"/>
</dbReference>
<dbReference type="RefSeq" id="WP_044284097.1">
    <property type="nucleotide sequence ID" value="NZ_JFAD01000014.1"/>
</dbReference>
<organism evidence="3 4">
    <name type="scientific">Mesomycoplasma ovipneumoniae 14811</name>
    <dbReference type="NCBI Taxonomy" id="1188239"/>
    <lineage>
        <taxon>Bacteria</taxon>
        <taxon>Bacillati</taxon>
        <taxon>Mycoplasmatota</taxon>
        <taxon>Mycoplasmoidales</taxon>
        <taxon>Metamycoplasmataceae</taxon>
        <taxon>Mesomycoplasma</taxon>
    </lineage>
</organism>
<name>A0A014MI73_9BACT</name>
<dbReference type="EMBL" id="JFAD01000014">
    <property type="protein sequence ID" value="EXU61210.1"/>
    <property type="molecule type" value="Genomic_DNA"/>
</dbReference>
<dbReference type="AlphaFoldDB" id="A0A014MI73"/>
<sequence length="86" mass="9589">MKTINLKIFSQKGIILESRPVSVTAKTQLGYRVAQYGITPFCGIISPSVLYVLNEKEELKFRITDGVIYASKSEVLIFTQGELHPA</sequence>
<keyword evidence="1" id="KW-0066">ATP synthesis</keyword>
<dbReference type="Gene3D" id="2.60.15.10">
    <property type="entry name" value="F0F1 ATP synthase delta/epsilon subunit, N-terminal"/>
    <property type="match status" value="1"/>
</dbReference>
<dbReference type="SUPFAM" id="SSF51344">
    <property type="entry name" value="Epsilon subunit of F1F0-ATP synthase N-terminal domain"/>
    <property type="match status" value="1"/>
</dbReference>
<comment type="caution">
    <text evidence="3">The sequence shown here is derived from an EMBL/GenBank/DDBJ whole genome shotgun (WGS) entry which is preliminary data.</text>
</comment>
<reference evidence="3 4" key="1">
    <citation type="submission" date="2014-03" db="EMBL/GenBank/DDBJ databases">
        <title>Genome sequence of Mycoplasma ovipneumoniae strain 14811.</title>
        <authorList>
            <person name="Sirand-Pugnet P."/>
            <person name="Breton M."/>
            <person name="Dordet-Frisoni E."/>
            <person name="Baranowski E."/>
            <person name="Barre A."/>
            <person name="Couture C."/>
            <person name="Dupuy V."/>
            <person name="Gaurivaud P."/>
            <person name="Jacob D."/>
            <person name="Lemaitre C."/>
            <person name="Manso-Silvan L."/>
            <person name="Nikolski M."/>
            <person name="Nouvel L.-X."/>
            <person name="Poumarat F."/>
            <person name="Tardy F."/>
            <person name="Thebault P."/>
            <person name="Theil S."/>
            <person name="Citti C."/>
            <person name="Thiaucourt F."/>
            <person name="Blanchard A."/>
        </authorList>
    </citation>
    <scope>NUCLEOTIDE SEQUENCE [LARGE SCALE GENOMIC DNA]</scope>
    <source>
        <strain evidence="3 4">14811</strain>
    </source>
</reference>
<dbReference type="Proteomes" id="UP000020977">
    <property type="component" value="Unassembled WGS sequence"/>
</dbReference>
<protein>
    <recommendedName>
        <fullName evidence="2">ATP synthase F1 complex delta/epsilon subunit N-terminal domain-containing protein</fullName>
    </recommendedName>
</protein>
<feature type="domain" description="ATP synthase F1 complex delta/epsilon subunit N-terminal" evidence="2">
    <location>
        <begin position="5"/>
        <end position="80"/>
    </location>
</feature>
<dbReference type="Pfam" id="PF02823">
    <property type="entry name" value="ATP-synt_DE_N"/>
    <property type="match status" value="1"/>
</dbReference>
<keyword evidence="1" id="KW-0139">CF(1)</keyword>
<evidence type="ECO:0000259" key="2">
    <source>
        <dbReference type="Pfam" id="PF02823"/>
    </source>
</evidence>
<evidence type="ECO:0000313" key="3">
    <source>
        <dbReference type="EMBL" id="EXU61210.1"/>
    </source>
</evidence>
<gene>
    <name evidence="3" type="primary">atpC</name>
    <name evidence="3" type="ORF">MOVI_2530</name>
</gene>
<accession>A0A014MI73</accession>
<proteinExistence type="predicted"/>